<gene>
    <name evidence="13" type="ORF">LLEC1_05525</name>
</gene>
<feature type="domain" description="ABC transmembrane type-1" evidence="12">
    <location>
        <begin position="2243"/>
        <end position="2482"/>
    </location>
</feature>
<feature type="transmembrane region" description="Helical" evidence="10">
    <location>
        <begin position="476"/>
        <end position="505"/>
    </location>
</feature>
<feature type="transmembrane region" description="Helical" evidence="10">
    <location>
        <begin position="1836"/>
        <end position="1859"/>
    </location>
</feature>
<name>A0A179IIN5_CORDF</name>
<evidence type="ECO:0000256" key="3">
    <source>
        <dbReference type="ARBA" id="ARBA00022475"/>
    </source>
</evidence>
<feature type="domain" description="ABC transporter" evidence="11">
    <location>
        <begin position="585"/>
        <end position="811"/>
    </location>
</feature>
<feature type="transmembrane region" description="Helical" evidence="10">
    <location>
        <begin position="2257"/>
        <end position="2280"/>
    </location>
</feature>
<dbReference type="PROSITE" id="PS00211">
    <property type="entry name" value="ABC_TRANSPORTER_1"/>
    <property type="match status" value="2"/>
</dbReference>
<feature type="transmembrane region" description="Helical" evidence="10">
    <location>
        <begin position="1729"/>
        <end position="1746"/>
    </location>
</feature>
<dbReference type="Gene3D" id="3.40.50.300">
    <property type="entry name" value="P-loop containing nucleotide triphosphate hydrolases"/>
    <property type="match status" value="4"/>
</dbReference>
<evidence type="ECO:0000259" key="11">
    <source>
        <dbReference type="PROSITE" id="PS50893"/>
    </source>
</evidence>
<comment type="caution">
    <text evidence="13">The sequence shown here is derived from an EMBL/GenBank/DDBJ whole genome shotgun (WGS) entry which is preliminary data.</text>
</comment>
<feature type="transmembrane region" description="Helical" evidence="10">
    <location>
        <begin position="1752"/>
        <end position="1772"/>
    </location>
</feature>
<dbReference type="InterPro" id="IPR050173">
    <property type="entry name" value="ABC_transporter_C-like"/>
</dbReference>
<dbReference type="Gene3D" id="1.20.1560.10">
    <property type="entry name" value="ABC transporter type 1, transmembrane domain"/>
    <property type="match status" value="4"/>
</dbReference>
<evidence type="ECO:0000313" key="14">
    <source>
        <dbReference type="Proteomes" id="UP000243081"/>
    </source>
</evidence>
<feature type="transmembrane region" description="Helical" evidence="10">
    <location>
        <begin position="994"/>
        <end position="1020"/>
    </location>
</feature>
<dbReference type="GO" id="GO:0005524">
    <property type="term" value="F:ATP binding"/>
    <property type="evidence" value="ECO:0007669"/>
    <property type="project" value="UniProtKB-KW"/>
</dbReference>
<evidence type="ECO:0000256" key="7">
    <source>
        <dbReference type="ARBA" id="ARBA00022989"/>
    </source>
</evidence>
<keyword evidence="8 10" id="KW-0472">Membrane</keyword>
<dbReference type="InterPro" id="IPR036640">
    <property type="entry name" value="ABC1_TM_sf"/>
</dbReference>
<dbReference type="CDD" id="cd18580">
    <property type="entry name" value="ABC_6TM_ABCC_D2"/>
    <property type="match status" value="1"/>
</dbReference>
<reference evidence="13 14" key="1">
    <citation type="submission" date="2016-03" db="EMBL/GenBank/DDBJ databases">
        <title>Fine-scale spatial genetic structure of a fungal parasite of coffee scale insects.</title>
        <authorList>
            <person name="Jackson D."/>
            <person name="Zemenick K.A."/>
            <person name="Malloure B."/>
            <person name="Quandt C.A."/>
            <person name="James T.Y."/>
        </authorList>
    </citation>
    <scope>NUCLEOTIDE SEQUENCE [LARGE SCALE GENOMIC DNA]</scope>
    <source>
        <strain evidence="13 14">UM487</strain>
    </source>
</reference>
<dbReference type="InterPro" id="IPR011527">
    <property type="entry name" value="ABC1_TM_dom"/>
</dbReference>
<dbReference type="PROSITE" id="PS50893">
    <property type="entry name" value="ABC_TRANSPORTER_2"/>
    <property type="match status" value="4"/>
</dbReference>
<evidence type="ECO:0000256" key="2">
    <source>
        <dbReference type="ARBA" id="ARBA00022448"/>
    </source>
</evidence>
<protein>
    <recommendedName>
        <fullName evidence="15">ABC transporter domain-containing protein</fullName>
    </recommendedName>
</protein>
<comment type="subcellular location">
    <subcellularLocation>
        <location evidence="1">Cell membrane</location>
        <topology evidence="1">Multi-pass membrane protein</topology>
    </subcellularLocation>
</comment>
<dbReference type="InterPro" id="IPR003593">
    <property type="entry name" value="AAA+_ATPase"/>
</dbReference>
<evidence type="ECO:0008006" key="15">
    <source>
        <dbReference type="Google" id="ProtNLM"/>
    </source>
</evidence>
<keyword evidence="14" id="KW-1185">Reference proteome</keyword>
<dbReference type="InterPro" id="IPR027417">
    <property type="entry name" value="P-loop_NTPase"/>
</dbReference>
<organism evidence="13 14">
    <name type="scientific">Cordyceps confragosa</name>
    <name type="common">Lecanicillium lecanii</name>
    <dbReference type="NCBI Taxonomy" id="2714763"/>
    <lineage>
        <taxon>Eukaryota</taxon>
        <taxon>Fungi</taxon>
        <taxon>Dikarya</taxon>
        <taxon>Ascomycota</taxon>
        <taxon>Pezizomycotina</taxon>
        <taxon>Sordariomycetes</taxon>
        <taxon>Hypocreomycetidae</taxon>
        <taxon>Hypocreales</taxon>
        <taxon>Cordycipitaceae</taxon>
        <taxon>Akanthomyces</taxon>
    </lineage>
</organism>
<dbReference type="OrthoDB" id="6500128at2759"/>
<feature type="domain" description="ABC transmembrane type-1" evidence="12">
    <location>
        <begin position="277"/>
        <end position="543"/>
    </location>
</feature>
<feature type="domain" description="ABC transporter" evidence="11">
    <location>
        <begin position="1184"/>
        <end position="1447"/>
    </location>
</feature>
<evidence type="ECO:0000259" key="12">
    <source>
        <dbReference type="PROSITE" id="PS50929"/>
    </source>
</evidence>
<dbReference type="SUPFAM" id="SSF90123">
    <property type="entry name" value="ABC transporter transmembrane region"/>
    <property type="match status" value="4"/>
</dbReference>
<feature type="transmembrane region" description="Helical" evidence="10">
    <location>
        <begin position="1093"/>
        <end position="1116"/>
    </location>
</feature>
<feature type="transmembrane region" description="Helical" evidence="10">
    <location>
        <begin position="2442"/>
        <end position="2464"/>
    </location>
</feature>
<keyword evidence="6" id="KW-0067">ATP-binding</keyword>
<dbReference type="InterPro" id="IPR044726">
    <property type="entry name" value="ABCC_6TM_D2"/>
</dbReference>
<keyword evidence="4 10" id="KW-0812">Transmembrane</keyword>
<dbReference type="GO" id="GO:0016887">
    <property type="term" value="F:ATP hydrolysis activity"/>
    <property type="evidence" value="ECO:0007669"/>
    <property type="project" value="InterPro"/>
</dbReference>
<dbReference type="EMBL" id="LUKN01000627">
    <property type="protein sequence ID" value="OAR02536.1"/>
    <property type="molecule type" value="Genomic_DNA"/>
</dbReference>
<dbReference type="FunFam" id="1.20.1560.10:FF:000066">
    <property type="entry name" value="ABC multidrug transporter (Eurofung)"/>
    <property type="match status" value="1"/>
</dbReference>
<evidence type="ECO:0000256" key="8">
    <source>
        <dbReference type="ARBA" id="ARBA00023136"/>
    </source>
</evidence>
<evidence type="ECO:0000256" key="1">
    <source>
        <dbReference type="ARBA" id="ARBA00004651"/>
    </source>
</evidence>
<accession>A0A179IIN5</accession>
<feature type="transmembrane region" description="Helical" evidence="10">
    <location>
        <begin position="2358"/>
        <end position="2377"/>
    </location>
</feature>
<dbReference type="GO" id="GO:0005886">
    <property type="term" value="C:plasma membrane"/>
    <property type="evidence" value="ECO:0007669"/>
    <property type="project" value="UniProtKB-SubCell"/>
</dbReference>
<dbReference type="PANTHER" id="PTHR24223:SF399">
    <property type="entry name" value="ABC TRANSPORTER ATNG"/>
    <property type="match status" value="1"/>
</dbReference>
<dbReference type="GO" id="GO:0140359">
    <property type="term" value="F:ABC-type transporter activity"/>
    <property type="evidence" value="ECO:0007669"/>
    <property type="project" value="InterPro"/>
</dbReference>
<keyword evidence="5" id="KW-0547">Nucleotide-binding</keyword>
<evidence type="ECO:0000256" key="6">
    <source>
        <dbReference type="ARBA" id="ARBA00022840"/>
    </source>
</evidence>
<dbReference type="InterPro" id="IPR017871">
    <property type="entry name" value="ABC_transporter-like_CS"/>
</dbReference>
<feature type="transmembrane region" description="Helical" evidence="10">
    <location>
        <begin position="2292"/>
        <end position="2311"/>
    </location>
</feature>
<dbReference type="InterPro" id="IPR003439">
    <property type="entry name" value="ABC_transporter-like_ATP-bd"/>
</dbReference>
<dbReference type="Pfam" id="PF00005">
    <property type="entry name" value="ABC_tran"/>
    <property type="match status" value="4"/>
</dbReference>
<dbReference type="SMART" id="SM00382">
    <property type="entry name" value="AAA"/>
    <property type="match status" value="4"/>
</dbReference>
<feature type="domain" description="ABC transporter" evidence="11">
    <location>
        <begin position="1943"/>
        <end position="2167"/>
    </location>
</feature>
<feature type="transmembrane region" description="Helical" evidence="10">
    <location>
        <begin position="517"/>
        <end position="535"/>
    </location>
</feature>
<feature type="domain" description="ABC transporter" evidence="11">
    <location>
        <begin position="2536"/>
        <end position="2784"/>
    </location>
</feature>
<feature type="transmembrane region" description="Helical" evidence="10">
    <location>
        <begin position="1410"/>
        <end position="1434"/>
    </location>
</feature>
<sequence>MATSTDWLLRPPTSLDVGFILKLQNLTPLSATCTVLTAVSPFALHYYSHEPSYVRWSWLLWVKMVYQVTATCLAAVHTIEVVRMRGFYSVMDAVRTVFILNIAYMEHMRSVRPSALFTLLLVVNFLSGIESRQPSLSALKPCWERFLAVAAVTLKLVMVELQDRPKKHLLMDNNMRLNMGDDAGGGVFRGLLSFSLNPFVASGYRLRVFMRGPGQVDPQLHPLLLLGQLKKYWTIQQVPSPARPGDLLVASLKAWKPVLQPLLLSRLTLTALKCSHPFVLRQVIETIDQQYDEVKSTPRPYVTFCCAVVVFLGTAFAQEHFSQLMACYTARLRGGLIALQLDKLQRLTEADAKSSGSNALISSDVDGIIENIPNFLLIPVSIFEVGIGSSLLSWYIDAPASIVCLPIILSSLLCYLLARSLVKHVASWNESISRRVSSASRIIQQLTTIKMLGLGPTLCEFLQRLQIAEIQLSKPLGVFTAFIPILTTIADFGVPAVAIGVAISANLFDGRMAAAKVFPLLSIIFSIHTSFPHIINSMSTMMSLVPCFARIQEFLCLTERKDCRITQGAAMAIELTPDSEDVICFNHADISPHRSVMPALLREVNFRLTRGSVTGVIGPHGAGKSTFIRAILGDSEVSAGSVQVNETEIGYCGEEVWLRQATVRDNIIGVLPYDAQRYRAAIRACFLEEDLEKLPGGDHYIVGAHGSNLSDGQRQRIGIARAVYAQHKVTLLDDVFRSLDIETAICILHQLCGKNSILRKAGCTVVLVTSLPQCLDVADQLVFLDGLGEATLDRSYLNPPHRQKVTTALRTLNINNNALLVVEKKQQSAIYRYLKANGVPGASRPGQPRQKQRISDWGLVLFALKPVGKLKAILQASLALMLSASEVIPHVYLRFWIDFYPEDSSLYTRYVSLSSATSVIAFTTYFTALVLLSPRVSTGLHETLLTTLVQSTLSFFELAHVGKLFGLLSDDTFYISRDLPRAVLMIMHAGFKSLMMIFIILSGNIYIAVTLPGILIWVIFRTRHYRSSWRDAQQLDAQRRASLCTFFDETSASLTHPDFFYRREQRMGDGMSILLQSQMSFYHKCVTKKRLHLLVDLLGTVMVAILLAPALFLQGISAATSVGLAYHTLMSLPPVLYDAVVAFANLNTALEAVWRLYELQQQAPLENAGSFVEPPPHWPASGAVYLDDVSVYHTPTNDAVGALSNASLSISPGQCIGITGRSGSGKSSLILALLGFVRYEGTCQIDGVEISSIMPQTLRSRLITIPQEPVIFEGTVRTNLLPFALNDAEEGWSTTEKAQKDAELEQLLKQLHVWMPLVDKGRLDAIVDDVGYSRGDLQLLCIGRAILRQRETGKKVVLVDDVTSCLSMAKEKIANDVMRESFDGCTVLRISARQSGVVGATSVVHLRRGAIAIATALIAVRAALLACAVTFTGYATATSAPAVVVDLVAALFIAAWIYLEHGHALRSSFIFTLYLFATVLTDTTKSRSFFLRHNLAVPGGLESAAATLQLALLCLQEVSKRADVIDTNLRDSLGEEAVSGPVSRLLFLFLRPIFRVGYRTDLSMKDLTPLDPDFSPALLFQQLKTRWRPRHSHTPNRSRELARACLKAWKSYILPLFAARLAITGLNFAQPFLLRELMAMVAGQGGEQHAIAKRCGLVGASIFLYCGTPIVRTAFGHRMNQYTTRARGGLIAMLFYKVHRVTQSEAKQAAAPTLMNADVDGVASGIPRCFDVLFGVIELGLGIYVLSHFIEIAALAIFAPVLVTSILTYFVGQRMATRFAAWNRSIEVRIAKTSHILPQLTAIKMLGLGPAVGAYLKRLRVDEVDVSGGFRRLEAISVIPVLLADMMTPVVVVAAALFGKSFNGQLAASKVFPVLTTVSLVQAPLANVLHAYPTITGMLACFARIEAFLRTAERKDPRINLNLGPTTVHSGDPATYQESRVRFNHADIAKPGMKEPLLRGANFQLPPGSTTTIVGRTGSGKSTIVKAILGESEVLAGSVKVDKSDVGYCSQDVWLRDTTIRDNIVGYEEYNEARFLRVIQACFLHEDLAWLPGGADYLVGTNGSNLSGGQRQRVALARAAYKESKVTLLDDVFSALDRQTAITILHQLCGRNGIFTEAGCTVVLVTYLPDCLNVSSNLLFLNGRGRVVLTPAATRGSPFADEIAAILNENNVSTRAATENEEQNAIRRSLRRPPPLPEGNAVSRRKSDRRVYRPLLDLVGRLSALRYTILLAVFSTGEAMPEIYMRIWIELHPDDSLYFLGYIGIVFTTCLLGSVCYWVLHTRLSPRSSIGFHVMLVEATIGATLGFLGATKSGHLLNLYSQDMLLISKNLPAAIFRTIYASTAVFVQLGIILSGASFLSLSLPFVLVAVYFVQHYYLRTSRQIRHLDLESKSPLYTYFAETATGLSHIQALRWDQNNLEHGFRLLEESQKPYYVMFAIQQWLALVLGLLSGLLGVGLVTLALFVKDGSSETSVGLSFIGLMSVARVLEVSIISWTNIETSSGALSRLLEFKDTTPQEFATSEQELPIQWPSSGAVAFTGVTARYRPESDDEPALDNITMTVAPGQRIGIAGRSGSGKSSLLLTLLGFIQYDGTVEIDGINVASIPRNELRSRLVTITQDQVQFQGTVRTNLLPLTMNSIKEQSVDEEEKAALKDSELEQLLKSLRIWAQLTRQGGLDAILEKVGYSKGELQLLCVARAILKQRETGGKLVLVDEATSSIDSDTEKVVNRAMKENFSGCTILTIAHRRSSLHNVEGVVDMYRGAIVGYESLQSDEYLPDSTGSSN</sequence>
<dbReference type="PROSITE" id="PS50929">
    <property type="entry name" value="ABC_TM1F"/>
    <property type="match status" value="3"/>
</dbReference>
<evidence type="ECO:0000256" key="5">
    <source>
        <dbReference type="ARBA" id="ARBA00022741"/>
    </source>
</evidence>
<evidence type="ECO:0000313" key="13">
    <source>
        <dbReference type="EMBL" id="OAR02536.1"/>
    </source>
</evidence>
<keyword evidence="7 10" id="KW-1133">Transmembrane helix</keyword>
<evidence type="ECO:0000256" key="9">
    <source>
        <dbReference type="SAM" id="MobiDB-lite"/>
    </source>
</evidence>
<keyword evidence="3" id="KW-1003">Cell membrane</keyword>
<dbReference type="SUPFAM" id="SSF52540">
    <property type="entry name" value="P-loop containing nucleoside triphosphate hydrolases"/>
    <property type="match status" value="4"/>
</dbReference>
<feature type="domain" description="ABC transmembrane type-1" evidence="12">
    <location>
        <begin position="1616"/>
        <end position="1897"/>
    </location>
</feature>
<feature type="region of interest" description="Disordered" evidence="9">
    <location>
        <begin position="2177"/>
        <end position="2205"/>
    </location>
</feature>
<evidence type="ECO:0000256" key="4">
    <source>
        <dbReference type="ARBA" id="ARBA00022692"/>
    </source>
</evidence>
<dbReference type="Proteomes" id="UP000243081">
    <property type="component" value="Unassembled WGS sequence"/>
</dbReference>
<dbReference type="Pfam" id="PF00664">
    <property type="entry name" value="ABC_membrane"/>
    <property type="match status" value="2"/>
</dbReference>
<evidence type="ECO:0000256" key="10">
    <source>
        <dbReference type="SAM" id="Phobius"/>
    </source>
</evidence>
<keyword evidence="2" id="KW-0813">Transport</keyword>
<dbReference type="PANTHER" id="PTHR24223">
    <property type="entry name" value="ATP-BINDING CASSETTE SUB-FAMILY C"/>
    <property type="match status" value="1"/>
</dbReference>
<feature type="transmembrane region" description="Helical" evidence="10">
    <location>
        <begin position="1440"/>
        <end position="1459"/>
    </location>
</feature>
<proteinExistence type="predicted"/>